<dbReference type="KEGG" id="ehi:EHI_177180"/>
<accession>C4LY32</accession>
<evidence type="ECO:0000313" key="3">
    <source>
        <dbReference type="Proteomes" id="UP000001926"/>
    </source>
</evidence>
<dbReference type="InParanoid" id="C4LY32"/>
<dbReference type="VEuPathDB" id="AmoebaDB:EHI8A_119950"/>
<keyword evidence="3" id="KW-1185">Reference proteome</keyword>
<reference evidence="2" key="1">
    <citation type="journal article" date="2005" name="Nature">
        <title>The genome of the protist parasite Entamoeba histolytica.</title>
        <authorList>
            <person name="Loftus B."/>
            <person name="Anderson I."/>
            <person name="Davies R."/>
            <person name="Alsmark U.C."/>
            <person name="Samuelson J."/>
            <person name="Amedeo P."/>
            <person name="Roncaglia P."/>
            <person name="Berriman M."/>
            <person name="Hirt R.P."/>
            <person name="Mann B.J."/>
            <person name="Nozaki T."/>
            <person name="Suh B."/>
            <person name="Pop M."/>
            <person name="Duchene M."/>
            <person name="Ackers J."/>
            <person name="Tannich E."/>
            <person name="Leippe M."/>
            <person name="Hofer M."/>
            <person name="Bruchhaus I."/>
            <person name="Willhoeft U."/>
            <person name="Bhattacharya A."/>
            <person name="Chillingworth T."/>
            <person name="Churcher C."/>
            <person name="Hance Z."/>
            <person name="Harris B."/>
            <person name="Harris D."/>
            <person name="Jagels K."/>
            <person name="Moule S."/>
            <person name="Mungall K."/>
            <person name="Ormond D."/>
            <person name="Squares R."/>
            <person name="Whitehead S."/>
            <person name="Quail M.A."/>
            <person name="Rabbinowitsch E."/>
            <person name="Norbertczak H."/>
            <person name="Price C."/>
            <person name="Wang Z."/>
            <person name="Guillen N."/>
            <person name="Gilchrist C."/>
            <person name="Stroup S.E."/>
            <person name="Bhattacharya S."/>
            <person name="Lohia A."/>
            <person name="Foster P.G."/>
            <person name="Sicheritz-Ponten T."/>
            <person name="Weber C."/>
            <person name="Singh U."/>
            <person name="Mukherjee C."/>
            <person name="El-Sayed N.M."/>
            <person name="Petri W.A.Jr."/>
            <person name="Clark C.G."/>
            <person name="Embley T.M."/>
            <person name="Barrell B."/>
            <person name="Fraser C.M."/>
            <person name="Hall N."/>
        </authorList>
    </citation>
    <scope>NUCLEOTIDE SEQUENCE [LARGE SCALE GENOMIC DNA]</scope>
    <source>
        <strain evidence="2">HM-1:IMSS</strain>
    </source>
</reference>
<dbReference type="VEuPathDB" id="AmoebaDB:KM1_141390"/>
<gene>
    <name evidence="2" type="ORF">EHI_177180</name>
</gene>
<protein>
    <submittedName>
        <fullName evidence="2">Uncharacterized protein</fullName>
    </submittedName>
</protein>
<evidence type="ECO:0000313" key="2">
    <source>
        <dbReference type="EMBL" id="EAL47431.2"/>
    </source>
</evidence>
<dbReference type="HOGENOM" id="CLU_922677_0_0_1"/>
<sequence>MEKNIQDIQLLQEYLNQCNNEIQEIDRKMEETGDSLEVIKNTMIQQSKMMNSFISEKSFELTKKIQWNGNQNTTKTVTEVQGIVEELKGMVTQFQKVKEIYVIDDDMEPIVIDDDDETISVSSHSTQKTTSLFLVQFTIAQDPWIEWGKILNLRCMENQKNENDCELLQDAFEEIFEKVAITVLNKVPISSYKLYQLTTQSPYVIFGERIVDLAVSRLMNNMKSETEIEKSLENDLITWVAKTAQEQAGDFLRAIKEDKFFEDEEVKKYLAERRGIVLDDLKKMKDEDFDNLNKHNSPKKDL</sequence>
<feature type="coiled-coil region" evidence="1">
    <location>
        <begin position="8"/>
        <end position="35"/>
    </location>
</feature>
<evidence type="ECO:0000256" key="1">
    <source>
        <dbReference type="SAM" id="Coils"/>
    </source>
</evidence>
<name>C4LY32_ENTH1</name>
<dbReference type="VEuPathDB" id="AmoebaDB:EHI7A_076970"/>
<dbReference type="VEuPathDB" id="AmoebaDB:EHI_177180"/>
<dbReference type="RefSeq" id="XP_652818.2">
    <property type="nucleotide sequence ID" value="XM_647726.2"/>
</dbReference>
<dbReference type="EMBL" id="DS571175">
    <property type="protein sequence ID" value="EAL47431.2"/>
    <property type="molecule type" value="Genomic_DNA"/>
</dbReference>
<dbReference type="GeneID" id="3407128"/>
<proteinExistence type="predicted"/>
<organism evidence="2 3">
    <name type="scientific">Entamoeba histolytica (strain ATCC 30459 / HM-1:IMSS / ABRM)</name>
    <dbReference type="NCBI Taxonomy" id="294381"/>
    <lineage>
        <taxon>Eukaryota</taxon>
        <taxon>Amoebozoa</taxon>
        <taxon>Evosea</taxon>
        <taxon>Archamoebae</taxon>
        <taxon>Mastigamoebida</taxon>
        <taxon>Entamoebidae</taxon>
        <taxon>Entamoeba</taxon>
    </lineage>
</organism>
<dbReference type="OMA" id="ITWIAKT"/>
<dbReference type="Proteomes" id="UP000001926">
    <property type="component" value="Partially assembled WGS sequence"/>
</dbReference>
<reference evidence="2" key="2">
    <citation type="submission" date="2007-03" db="EMBL/GenBank/DDBJ databases">
        <authorList>
            <person name="Lorenzi H."/>
            <person name="Amedeo P."/>
            <person name="Inman J."/>
            <person name="Schobel S."/>
            <person name="Caler E."/>
        </authorList>
    </citation>
    <scope>GENOME REANNOTATION</scope>
    <source>
        <strain evidence="2">HM-1:IMSS</strain>
    </source>
</reference>
<dbReference type="AlphaFoldDB" id="C4LY32"/>
<dbReference type="VEuPathDB" id="AmoebaDB:EHI5A_120860"/>
<dbReference type="OrthoDB" id="10634963at2759"/>
<keyword evidence="1" id="KW-0175">Coiled coil</keyword>